<dbReference type="InterPro" id="IPR035965">
    <property type="entry name" value="PAS-like_dom_sf"/>
</dbReference>
<dbReference type="GO" id="GO:0000155">
    <property type="term" value="F:phosphorelay sensor kinase activity"/>
    <property type="evidence" value="ECO:0007669"/>
    <property type="project" value="InterPro"/>
</dbReference>
<evidence type="ECO:0000256" key="5">
    <source>
        <dbReference type="ARBA" id="ARBA00022741"/>
    </source>
</evidence>
<dbReference type="PROSITE" id="PS50112">
    <property type="entry name" value="PAS"/>
    <property type="match status" value="1"/>
</dbReference>
<dbReference type="SUPFAM" id="SSF55874">
    <property type="entry name" value="ATPase domain of HSP90 chaperone/DNA topoisomerase II/histidine kinase"/>
    <property type="match status" value="1"/>
</dbReference>
<dbReference type="SMART" id="SM00065">
    <property type="entry name" value="GAF"/>
    <property type="match status" value="1"/>
</dbReference>
<dbReference type="EC" id="2.7.13.3" evidence="2"/>
<organism evidence="14 15">
    <name type="scientific">Desulforhabdus amnigena</name>
    <dbReference type="NCBI Taxonomy" id="40218"/>
    <lineage>
        <taxon>Bacteria</taxon>
        <taxon>Pseudomonadati</taxon>
        <taxon>Thermodesulfobacteriota</taxon>
        <taxon>Syntrophobacteria</taxon>
        <taxon>Syntrophobacterales</taxon>
        <taxon>Syntrophobacteraceae</taxon>
        <taxon>Desulforhabdus</taxon>
    </lineage>
</organism>
<feature type="domain" description="PAC" evidence="13">
    <location>
        <begin position="424"/>
        <end position="476"/>
    </location>
</feature>
<dbReference type="GO" id="GO:0046983">
    <property type="term" value="F:protein dimerization activity"/>
    <property type="evidence" value="ECO:0007669"/>
    <property type="project" value="InterPro"/>
</dbReference>
<dbReference type="SUPFAM" id="SSF55781">
    <property type="entry name" value="GAF domain-like"/>
    <property type="match status" value="1"/>
</dbReference>
<evidence type="ECO:0000256" key="3">
    <source>
        <dbReference type="ARBA" id="ARBA00022553"/>
    </source>
</evidence>
<sequence>MRDEFKTKKQLISELVELRRKVAATETSVCENTGIPPNKPHKGATAGGETKAGISPDVLEASKNDGDFFTGEYSGEFQVSEHEHAIKTSSEIARMPHLLLESLPHPAMLIRKDLTILAANQLALRMGAKIEGLCWREFAKGKYIPQVDKEYIEKNMGQLPPGGTRCSFCLAAKALDKKKAFHLANISLFGCIWQVWWIPIDTNTFLHYAIDTTESRLSEEKLKASEARFREFFNHMSSGAVVFDFLEGKNHFIFRDINRAGEKIVQVKREDLVGKSPLEVFPRIKEMGIPEVFKRVWESGTPEHHPVSFHDTKGMNRWVETYVFKLPSGEIVAVFDDVSDRKQAEEAVRYSQARYRAVVEDQTELISRFSQDGTLTFVNEAYCRYFRESREELIGSKFWHHLPEADHSKLKKHISCLTPEKPVAVIEHRIVAPDGEIHWVRWTDRAIFDDQSNLVEYQAVGLDITKGKRAELLSKARAKRIHLLNRIIGWGNKSPDLKCLLEKFLDSTIHLMHFDGGGIYLPNEAGKFTELHHQKGLSEEFLAQLNRPKCRTRIGDLHNRRKKPLFLDSLSDILPDSSDQKGFKCFVLIPLFASTRCIGAVHLFGKNKRSFTPEEKRTFQTIGREMGTVIAKMQAEEALRESENKLRSLSMQLLSAQEKERRRISKELHDELGQALMVLKLRVRLIERQLKEGQEDLRNDCEETLQYVDEIIENVRRLSRDLSPSILEDLGLSAALRWLFEDFRRHHKIKCIFDISGLKEPFSKEMEIAIYRIFQESLTNIVKHAEATSVIIVAKKINGVILSTIEDNGKGFCLQEHSGKKAIEKGMGLPAMDERVRMLGGSLDIWSRKGEGTRITFTIPIEQKGNE</sequence>
<dbReference type="Gene3D" id="3.30.450.40">
    <property type="match status" value="1"/>
</dbReference>
<gene>
    <name evidence="14" type="ORF">DAMNIGENAA_11380</name>
</gene>
<dbReference type="InterPro" id="IPR036890">
    <property type="entry name" value="HATPase_C_sf"/>
</dbReference>
<dbReference type="Pfam" id="PF08448">
    <property type="entry name" value="PAS_4"/>
    <property type="match status" value="2"/>
</dbReference>
<dbReference type="InterPro" id="IPR000700">
    <property type="entry name" value="PAS-assoc_C"/>
</dbReference>
<dbReference type="PROSITE" id="PS50109">
    <property type="entry name" value="HIS_KIN"/>
    <property type="match status" value="1"/>
</dbReference>
<evidence type="ECO:0000256" key="2">
    <source>
        <dbReference type="ARBA" id="ARBA00012438"/>
    </source>
</evidence>
<evidence type="ECO:0000259" key="13">
    <source>
        <dbReference type="PROSITE" id="PS50113"/>
    </source>
</evidence>
<feature type="domain" description="PAS" evidence="12">
    <location>
        <begin position="351"/>
        <end position="421"/>
    </location>
</feature>
<feature type="domain" description="Histidine kinase" evidence="11">
    <location>
        <begin position="667"/>
        <end position="863"/>
    </location>
</feature>
<dbReference type="CDD" id="cd16917">
    <property type="entry name" value="HATPase_UhpB-NarQ-NarX-like"/>
    <property type="match status" value="1"/>
</dbReference>
<feature type="region of interest" description="Disordered" evidence="10">
    <location>
        <begin position="31"/>
        <end position="52"/>
    </location>
</feature>
<dbReference type="InterPro" id="IPR001610">
    <property type="entry name" value="PAC"/>
</dbReference>
<dbReference type="CDD" id="cd00130">
    <property type="entry name" value="PAS"/>
    <property type="match status" value="1"/>
</dbReference>
<dbReference type="PANTHER" id="PTHR24421">
    <property type="entry name" value="NITRATE/NITRITE SENSOR PROTEIN NARX-RELATED"/>
    <property type="match status" value="1"/>
</dbReference>
<dbReference type="SUPFAM" id="SSF55785">
    <property type="entry name" value="PYP-like sensor domain (PAS domain)"/>
    <property type="match status" value="2"/>
</dbReference>
<evidence type="ECO:0000259" key="12">
    <source>
        <dbReference type="PROSITE" id="PS50112"/>
    </source>
</evidence>
<evidence type="ECO:0000256" key="9">
    <source>
        <dbReference type="SAM" id="Coils"/>
    </source>
</evidence>
<dbReference type="RefSeq" id="WP_281792862.1">
    <property type="nucleotide sequence ID" value="NZ_BSDR01000001.1"/>
</dbReference>
<accession>A0A9W6D0N1</accession>
<proteinExistence type="predicted"/>
<dbReference type="SMART" id="SM00387">
    <property type="entry name" value="HATPase_c"/>
    <property type="match status" value="1"/>
</dbReference>
<dbReference type="PANTHER" id="PTHR24421:SF10">
    <property type="entry name" value="NITRATE_NITRITE SENSOR PROTEIN NARQ"/>
    <property type="match status" value="1"/>
</dbReference>
<dbReference type="InterPro" id="IPR050482">
    <property type="entry name" value="Sensor_HK_TwoCompSys"/>
</dbReference>
<dbReference type="Gene3D" id="1.20.5.1930">
    <property type="match status" value="1"/>
</dbReference>
<keyword evidence="4" id="KW-0808">Transferase</keyword>
<dbReference type="PROSITE" id="PS50113">
    <property type="entry name" value="PAC"/>
    <property type="match status" value="1"/>
</dbReference>
<keyword evidence="7" id="KW-0067">ATP-binding</keyword>
<dbReference type="EMBL" id="BSDR01000001">
    <property type="protein sequence ID" value="GLI33705.1"/>
    <property type="molecule type" value="Genomic_DNA"/>
</dbReference>
<evidence type="ECO:0000256" key="4">
    <source>
        <dbReference type="ARBA" id="ARBA00022679"/>
    </source>
</evidence>
<dbReference type="InterPro" id="IPR011712">
    <property type="entry name" value="Sig_transdc_His_kin_sub3_dim/P"/>
</dbReference>
<evidence type="ECO:0000259" key="11">
    <source>
        <dbReference type="PROSITE" id="PS50109"/>
    </source>
</evidence>
<dbReference type="Pfam" id="PF07730">
    <property type="entry name" value="HisKA_3"/>
    <property type="match status" value="1"/>
</dbReference>
<dbReference type="InterPro" id="IPR005467">
    <property type="entry name" value="His_kinase_dom"/>
</dbReference>
<dbReference type="Gene3D" id="3.30.565.10">
    <property type="entry name" value="Histidine kinase-like ATPase, C-terminal domain"/>
    <property type="match status" value="1"/>
</dbReference>
<dbReference type="InterPro" id="IPR029016">
    <property type="entry name" value="GAF-like_dom_sf"/>
</dbReference>
<dbReference type="InterPro" id="IPR003594">
    <property type="entry name" value="HATPase_dom"/>
</dbReference>
<dbReference type="SMART" id="SM00086">
    <property type="entry name" value="PAC"/>
    <property type="match status" value="1"/>
</dbReference>
<evidence type="ECO:0000256" key="8">
    <source>
        <dbReference type="ARBA" id="ARBA00023012"/>
    </source>
</evidence>
<evidence type="ECO:0000256" key="6">
    <source>
        <dbReference type="ARBA" id="ARBA00022777"/>
    </source>
</evidence>
<name>A0A9W6D0N1_9BACT</name>
<comment type="caution">
    <text evidence="14">The sequence shown here is derived from an EMBL/GenBank/DDBJ whole genome shotgun (WGS) entry which is preliminary data.</text>
</comment>
<dbReference type="Pfam" id="PF02518">
    <property type="entry name" value="HATPase_c"/>
    <property type="match status" value="1"/>
</dbReference>
<keyword evidence="6" id="KW-0418">Kinase</keyword>
<dbReference type="NCBIfam" id="TIGR00229">
    <property type="entry name" value="sensory_box"/>
    <property type="match status" value="2"/>
</dbReference>
<evidence type="ECO:0000313" key="14">
    <source>
        <dbReference type="EMBL" id="GLI33705.1"/>
    </source>
</evidence>
<evidence type="ECO:0000256" key="7">
    <source>
        <dbReference type="ARBA" id="ARBA00022840"/>
    </source>
</evidence>
<dbReference type="InterPro" id="IPR003018">
    <property type="entry name" value="GAF"/>
</dbReference>
<feature type="compositionally biased region" description="Low complexity" evidence="10">
    <location>
        <begin position="43"/>
        <end position="52"/>
    </location>
</feature>
<protein>
    <recommendedName>
        <fullName evidence="2">histidine kinase</fullName>
        <ecNumber evidence="2">2.7.13.3</ecNumber>
    </recommendedName>
</protein>
<keyword evidence="15" id="KW-1185">Reference proteome</keyword>
<dbReference type="Gene3D" id="3.30.450.20">
    <property type="entry name" value="PAS domain"/>
    <property type="match status" value="2"/>
</dbReference>
<keyword evidence="5" id="KW-0547">Nucleotide-binding</keyword>
<dbReference type="InterPro" id="IPR013656">
    <property type="entry name" value="PAS_4"/>
</dbReference>
<dbReference type="InterPro" id="IPR000014">
    <property type="entry name" value="PAS"/>
</dbReference>
<dbReference type="Pfam" id="PF13185">
    <property type="entry name" value="GAF_2"/>
    <property type="match status" value="1"/>
</dbReference>
<evidence type="ECO:0000256" key="10">
    <source>
        <dbReference type="SAM" id="MobiDB-lite"/>
    </source>
</evidence>
<reference evidence="14" key="1">
    <citation type="submission" date="2022-12" db="EMBL/GenBank/DDBJ databases">
        <title>Reference genome sequencing for broad-spectrum identification of bacterial and archaeal isolates by mass spectrometry.</title>
        <authorList>
            <person name="Sekiguchi Y."/>
            <person name="Tourlousse D.M."/>
        </authorList>
    </citation>
    <scope>NUCLEOTIDE SEQUENCE</scope>
    <source>
        <strain evidence="14">ASRB1</strain>
    </source>
</reference>
<evidence type="ECO:0000313" key="15">
    <source>
        <dbReference type="Proteomes" id="UP001144372"/>
    </source>
</evidence>
<keyword evidence="9" id="KW-0175">Coiled coil</keyword>
<comment type="catalytic activity">
    <reaction evidence="1">
        <text>ATP + protein L-histidine = ADP + protein N-phospho-L-histidine.</text>
        <dbReference type="EC" id="2.7.13.3"/>
    </reaction>
</comment>
<dbReference type="Proteomes" id="UP001144372">
    <property type="component" value="Unassembled WGS sequence"/>
</dbReference>
<dbReference type="AlphaFoldDB" id="A0A9W6D0N1"/>
<keyword evidence="3" id="KW-0597">Phosphoprotein</keyword>
<dbReference type="GO" id="GO:0005524">
    <property type="term" value="F:ATP binding"/>
    <property type="evidence" value="ECO:0007669"/>
    <property type="project" value="UniProtKB-KW"/>
</dbReference>
<dbReference type="SMART" id="SM00091">
    <property type="entry name" value="PAS"/>
    <property type="match status" value="3"/>
</dbReference>
<feature type="coiled-coil region" evidence="9">
    <location>
        <begin position="632"/>
        <end position="659"/>
    </location>
</feature>
<keyword evidence="8" id="KW-0902">Two-component regulatory system</keyword>
<dbReference type="GO" id="GO:0016020">
    <property type="term" value="C:membrane"/>
    <property type="evidence" value="ECO:0007669"/>
    <property type="project" value="InterPro"/>
</dbReference>
<evidence type="ECO:0000256" key="1">
    <source>
        <dbReference type="ARBA" id="ARBA00000085"/>
    </source>
</evidence>